<dbReference type="PROSITE" id="PS51831">
    <property type="entry name" value="HD"/>
    <property type="match status" value="1"/>
</dbReference>
<feature type="transmembrane region" description="Helical" evidence="2">
    <location>
        <begin position="227"/>
        <end position="248"/>
    </location>
</feature>
<evidence type="ECO:0000256" key="1">
    <source>
        <dbReference type="SAM" id="MobiDB-lite"/>
    </source>
</evidence>
<dbReference type="NCBIfam" id="TIGR00277">
    <property type="entry name" value="HDIG"/>
    <property type="match status" value="1"/>
</dbReference>
<dbReference type="InterPro" id="IPR011621">
    <property type="entry name" value="Metal-dep_PHydrolase_7TM_intra"/>
</dbReference>
<feature type="transmembrane region" description="Helical" evidence="2">
    <location>
        <begin position="197"/>
        <end position="215"/>
    </location>
</feature>
<dbReference type="InterPro" id="IPR003607">
    <property type="entry name" value="HD/PDEase_dom"/>
</dbReference>
<keyword evidence="2" id="KW-0472">Membrane</keyword>
<proteinExistence type="predicted"/>
<evidence type="ECO:0000313" key="5">
    <source>
        <dbReference type="Proteomes" id="UP001161497"/>
    </source>
</evidence>
<evidence type="ECO:0000313" key="4">
    <source>
        <dbReference type="EMBL" id="CAI9086365.1"/>
    </source>
</evidence>
<feature type="transmembrane region" description="Helical" evidence="2">
    <location>
        <begin position="39"/>
        <end position="57"/>
    </location>
</feature>
<dbReference type="SMART" id="SM00471">
    <property type="entry name" value="HDc"/>
    <property type="match status" value="1"/>
</dbReference>
<reference evidence="4" key="1">
    <citation type="submission" date="2023-03" db="EMBL/GenBank/DDBJ databases">
        <authorList>
            <person name="Cremers G."/>
            <person name="Picone N."/>
        </authorList>
    </citation>
    <scope>NUCLEOTIDE SEQUENCE</scope>
    <source>
        <strain evidence="4">Sample_alias</strain>
    </source>
</reference>
<dbReference type="Proteomes" id="UP001161497">
    <property type="component" value="Chromosome"/>
</dbReference>
<name>A0ABM9IF85_9BACT</name>
<dbReference type="PANTHER" id="PTHR36442:SF1">
    <property type="entry name" value="CYCLIC-DI-AMP PHOSPHODIESTERASE PGPH"/>
    <property type="match status" value="1"/>
</dbReference>
<accession>A0ABM9IF85</accession>
<dbReference type="EMBL" id="OX458932">
    <property type="protein sequence ID" value="CAI9086365.1"/>
    <property type="molecule type" value="Genomic_DNA"/>
</dbReference>
<feature type="region of interest" description="Disordered" evidence="1">
    <location>
        <begin position="502"/>
        <end position="521"/>
    </location>
</feature>
<keyword evidence="2" id="KW-1133">Transmembrane helix</keyword>
<dbReference type="GO" id="GO:0016787">
    <property type="term" value="F:hydrolase activity"/>
    <property type="evidence" value="ECO:0007669"/>
    <property type="project" value="UniProtKB-KW"/>
</dbReference>
<keyword evidence="5" id="KW-1185">Reference proteome</keyword>
<sequence length="539" mass="59977">MKPLFEQLIARLKGNRPERKRKIFVIPKWENRLETNEPIRIAIFLFFIFFCIVLGLFATGHVTYSLVFLSLILTSCTAMVLNLSLPKIFYSNSKLLLVFAVIAINLLIAKSVYVWSIHQPGLESRAIYFYVSTAVAPLLVTALINVHAGVIVVVLSSVFISLLVNPSIPLLASNLLSGIVGVYFIQRICQRRDILKAGIAVGLTSLVCAVGFGIINGGDTDVLIQQAFLSIGIGLFTAVLVNTLLPVLEEIFQLNTDFTWLELSDLNHPLLRRLATEAPGTYHHSLMVANIAEAAANAIGENGSLCRVMAYFHDIGKVVNPQYFVENQGADNPHTRLTPSMSALIIISHIKDGVDLALEHHLRRPIIDAIQQHHGTSLVYYFYRKALQNIEDCKMGVKLLKMGEEDVPELDESRFRYPGPKPQTKEIGILMLADSIESASRCLEKPSLKDIEQLVEDIVSQKLQDHQLDECPLSMKEITEIKHSFIFSLKTILHTRIHYPKSPKNVEKSTDSDPESSERSVLTLAKAKEGVEIGTGFNA</sequence>
<dbReference type="Pfam" id="PF07698">
    <property type="entry name" value="7TM-7TMR_HD"/>
    <property type="match status" value="1"/>
</dbReference>
<dbReference type="RefSeq" id="WP_009059436.1">
    <property type="nucleotide sequence ID" value="NZ_JAHXRZ010000009.1"/>
</dbReference>
<evidence type="ECO:0000259" key="3">
    <source>
        <dbReference type="PROSITE" id="PS51831"/>
    </source>
</evidence>
<gene>
    <name evidence="4" type="ORF">MFUM_2046</name>
</gene>
<dbReference type="InterPro" id="IPR052722">
    <property type="entry name" value="PgpH_phosphodiesterase"/>
</dbReference>
<evidence type="ECO:0000256" key="2">
    <source>
        <dbReference type="SAM" id="Phobius"/>
    </source>
</evidence>
<dbReference type="Pfam" id="PF01966">
    <property type="entry name" value="HD"/>
    <property type="match status" value="1"/>
</dbReference>
<feature type="transmembrane region" description="Helical" evidence="2">
    <location>
        <begin position="127"/>
        <end position="160"/>
    </location>
</feature>
<dbReference type="CDD" id="cd00077">
    <property type="entry name" value="HDc"/>
    <property type="match status" value="1"/>
</dbReference>
<feature type="transmembrane region" description="Helical" evidence="2">
    <location>
        <begin position="166"/>
        <end position="185"/>
    </location>
</feature>
<feature type="domain" description="HD" evidence="3">
    <location>
        <begin position="281"/>
        <end position="439"/>
    </location>
</feature>
<dbReference type="Gene3D" id="1.10.3210.10">
    <property type="entry name" value="Hypothetical protein af1432"/>
    <property type="match status" value="1"/>
</dbReference>
<dbReference type="InterPro" id="IPR006674">
    <property type="entry name" value="HD_domain"/>
</dbReference>
<keyword evidence="4" id="KW-0378">Hydrolase</keyword>
<feature type="transmembrane region" description="Helical" evidence="2">
    <location>
        <begin position="95"/>
        <end position="115"/>
    </location>
</feature>
<dbReference type="PANTHER" id="PTHR36442">
    <property type="entry name" value="CYCLIC-DI-AMP PHOSPHODIESTERASE PGPH"/>
    <property type="match status" value="1"/>
</dbReference>
<feature type="transmembrane region" description="Helical" evidence="2">
    <location>
        <begin position="64"/>
        <end position="83"/>
    </location>
</feature>
<protein>
    <submittedName>
        <fullName evidence="4">Predicted membrane-associated HD superfamily hydrolase</fullName>
    </submittedName>
</protein>
<organism evidence="4 5">
    <name type="scientific">Candidatus Methylacidiphilum fumarolicum</name>
    <dbReference type="NCBI Taxonomy" id="591154"/>
    <lineage>
        <taxon>Bacteria</taxon>
        <taxon>Pseudomonadati</taxon>
        <taxon>Verrucomicrobiota</taxon>
        <taxon>Methylacidiphilae</taxon>
        <taxon>Methylacidiphilales</taxon>
        <taxon>Methylacidiphilaceae</taxon>
        <taxon>Methylacidiphilum (ex Ratnadevi et al. 2023)</taxon>
    </lineage>
</organism>
<dbReference type="SUPFAM" id="SSF109604">
    <property type="entry name" value="HD-domain/PDEase-like"/>
    <property type="match status" value="1"/>
</dbReference>
<keyword evidence="2" id="KW-0812">Transmembrane</keyword>
<dbReference type="InterPro" id="IPR006675">
    <property type="entry name" value="HDIG_dom"/>
</dbReference>